<evidence type="ECO:0000256" key="2">
    <source>
        <dbReference type="SAM" id="Phobius"/>
    </source>
</evidence>
<evidence type="ECO:0000313" key="4">
    <source>
        <dbReference type="Proteomes" id="UP000655225"/>
    </source>
</evidence>
<protein>
    <submittedName>
        <fullName evidence="3">Uncharacterized protein</fullName>
    </submittedName>
</protein>
<dbReference type="Gene3D" id="1.20.20.10">
    <property type="entry name" value="F1F0 ATP synthase subunit C"/>
    <property type="match status" value="1"/>
</dbReference>
<comment type="caution">
    <text evidence="3">The sequence shown here is derived from an EMBL/GenBank/DDBJ whole genome shotgun (WGS) entry which is preliminary data.</text>
</comment>
<dbReference type="PRINTS" id="PR00124">
    <property type="entry name" value="ATPASEC"/>
</dbReference>
<dbReference type="PANTHER" id="PTHR10031">
    <property type="entry name" value="ATP SYNTHASE LIPID-BINDING PROTEIN, MITOCHONDRIAL"/>
    <property type="match status" value="1"/>
</dbReference>
<sequence length="432" mass="47689">MKMGIPINIHVSRDDEDEDCIILEINIGHGKMAGESLIKEQILERFFEHNDMLLELDPASCVSRDVVGTDMTKLKIGSAVHEFSAYKIASVGDAVDNGNVLSSSIHSVARKLSLAKQSLGYAIFSFALIEAIASFSPMMTFLISFVFRKKRLKFHISKKEELAIPQKCRLKVHLSLGLNNKSSSSIDIEMEFGPLGALVSRKPPSLSLLGLAPELYCHENSEYGCFVVLNYVDLKPRLLIVPLPDHLYECLLKLPRPRCLVSILMVVFSSRAVEPAVGVDLEGLEVVRECLAEVFKINTSSIDDRTQPGLLVNLFSSVEANKEHEIKSDLSNVSVSVGAPSTSLAQNAGDSNLLDASTLLGERCWLLFSIPPLPEWSTPSLGWYESSLLEYRFSVLILEMNISPLPSELCLLLIVRIPKDPATNPRDGMCTM</sequence>
<dbReference type="OrthoDB" id="438052at2759"/>
<dbReference type="GO" id="GO:0015078">
    <property type="term" value="F:proton transmembrane transporter activity"/>
    <property type="evidence" value="ECO:0007669"/>
    <property type="project" value="InterPro"/>
</dbReference>
<dbReference type="Proteomes" id="UP000655225">
    <property type="component" value="Unassembled WGS sequence"/>
</dbReference>
<keyword evidence="2" id="KW-0812">Transmembrane</keyword>
<dbReference type="InterPro" id="IPR000454">
    <property type="entry name" value="ATP_synth_F0_csu"/>
</dbReference>
<dbReference type="GO" id="GO:0045259">
    <property type="term" value="C:proton-transporting ATP synthase complex"/>
    <property type="evidence" value="ECO:0007669"/>
    <property type="project" value="InterPro"/>
</dbReference>
<evidence type="ECO:0000313" key="3">
    <source>
        <dbReference type="EMBL" id="KAF8405718.1"/>
    </source>
</evidence>
<dbReference type="EMBL" id="JABCRI010000005">
    <property type="protein sequence ID" value="KAF8405718.1"/>
    <property type="molecule type" value="Genomic_DNA"/>
</dbReference>
<feature type="transmembrane region" description="Helical" evidence="2">
    <location>
        <begin position="119"/>
        <end position="147"/>
    </location>
</feature>
<dbReference type="PANTHER" id="PTHR10031:SF57">
    <property type="entry name" value="ATP SYNTHASE SUBUNIT 9, MITOCHONDRIAL"/>
    <property type="match status" value="1"/>
</dbReference>
<dbReference type="GO" id="GO:0015986">
    <property type="term" value="P:proton motive force-driven ATP synthesis"/>
    <property type="evidence" value="ECO:0007669"/>
    <property type="project" value="InterPro"/>
</dbReference>
<gene>
    <name evidence="3" type="ORF">HHK36_007795</name>
</gene>
<keyword evidence="2" id="KW-0472">Membrane</keyword>
<name>A0A835DJA8_TETSI</name>
<evidence type="ECO:0000256" key="1">
    <source>
        <dbReference type="ARBA" id="ARBA00006704"/>
    </source>
</evidence>
<accession>A0A835DJA8</accession>
<comment type="similarity">
    <text evidence="1">Belongs to the ATPase C chain family.</text>
</comment>
<dbReference type="InterPro" id="IPR038662">
    <property type="entry name" value="ATP_synth_F0_csu_sf"/>
</dbReference>
<keyword evidence="2" id="KW-1133">Transmembrane helix</keyword>
<organism evidence="3 4">
    <name type="scientific">Tetracentron sinense</name>
    <name type="common">Spur-leaf</name>
    <dbReference type="NCBI Taxonomy" id="13715"/>
    <lineage>
        <taxon>Eukaryota</taxon>
        <taxon>Viridiplantae</taxon>
        <taxon>Streptophyta</taxon>
        <taxon>Embryophyta</taxon>
        <taxon>Tracheophyta</taxon>
        <taxon>Spermatophyta</taxon>
        <taxon>Magnoliopsida</taxon>
        <taxon>Trochodendrales</taxon>
        <taxon>Trochodendraceae</taxon>
        <taxon>Tetracentron</taxon>
    </lineage>
</organism>
<keyword evidence="4" id="KW-1185">Reference proteome</keyword>
<dbReference type="AlphaFoldDB" id="A0A835DJA8"/>
<proteinExistence type="inferred from homology"/>
<reference evidence="3 4" key="1">
    <citation type="submission" date="2020-04" db="EMBL/GenBank/DDBJ databases">
        <title>Plant Genome Project.</title>
        <authorList>
            <person name="Zhang R.-G."/>
        </authorList>
    </citation>
    <scope>NUCLEOTIDE SEQUENCE [LARGE SCALE GENOMIC DNA]</scope>
    <source>
        <strain evidence="3">YNK0</strain>
        <tissue evidence="3">Leaf</tissue>
    </source>
</reference>